<reference evidence="2 3" key="1">
    <citation type="submission" date="2020-09" db="EMBL/GenBank/DDBJ databases">
        <title>De no assembly of potato wild relative species, Solanum commersonii.</title>
        <authorList>
            <person name="Cho K."/>
        </authorList>
    </citation>
    <scope>NUCLEOTIDE SEQUENCE [LARGE SCALE GENOMIC DNA]</scope>
    <source>
        <strain evidence="2">LZ3.2</strain>
        <tissue evidence="2">Leaf</tissue>
    </source>
</reference>
<keyword evidence="3" id="KW-1185">Reference proteome</keyword>
<name>A0A9J5WWU9_SOLCO</name>
<protein>
    <submittedName>
        <fullName evidence="2">Uncharacterized protein</fullName>
    </submittedName>
</protein>
<comment type="caution">
    <text evidence="2">The sequence shown here is derived from an EMBL/GenBank/DDBJ whole genome shotgun (WGS) entry which is preliminary data.</text>
</comment>
<proteinExistence type="predicted"/>
<dbReference type="AlphaFoldDB" id="A0A9J5WWU9"/>
<feature type="compositionally biased region" description="Low complexity" evidence="1">
    <location>
        <begin position="112"/>
        <end position="134"/>
    </location>
</feature>
<evidence type="ECO:0000313" key="3">
    <source>
        <dbReference type="Proteomes" id="UP000824120"/>
    </source>
</evidence>
<sequence>MNFALKNGMRLTLLDLSKVIISFIRKKGKPANVVLNQDMAKTDFGVPIWHCDRLIHLTGTLDIGLIRDGANVVAPSREPQNEVPPLGADLADMAEQAHGGDLIIPDHTDTVPTSSSQAASRAPSSSRSTPPSRAAEYKFF</sequence>
<evidence type="ECO:0000313" key="2">
    <source>
        <dbReference type="EMBL" id="KAG5579733.1"/>
    </source>
</evidence>
<gene>
    <name evidence="2" type="ORF">H5410_050360</name>
</gene>
<evidence type="ECO:0000256" key="1">
    <source>
        <dbReference type="SAM" id="MobiDB-lite"/>
    </source>
</evidence>
<dbReference type="Proteomes" id="UP000824120">
    <property type="component" value="Chromosome 10"/>
</dbReference>
<feature type="region of interest" description="Disordered" evidence="1">
    <location>
        <begin position="99"/>
        <end position="140"/>
    </location>
</feature>
<dbReference type="EMBL" id="JACXVP010000010">
    <property type="protein sequence ID" value="KAG5579733.1"/>
    <property type="molecule type" value="Genomic_DNA"/>
</dbReference>
<accession>A0A9J5WWU9</accession>
<organism evidence="2 3">
    <name type="scientific">Solanum commersonii</name>
    <name type="common">Commerson's wild potato</name>
    <name type="synonym">Commerson's nightshade</name>
    <dbReference type="NCBI Taxonomy" id="4109"/>
    <lineage>
        <taxon>Eukaryota</taxon>
        <taxon>Viridiplantae</taxon>
        <taxon>Streptophyta</taxon>
        <taxon>Embryophyta</taxon>
        <taxon>Tracheophyta</taxon>
        <taxon>Spermatophyta</taxon>
        <taxon>Magnoliopsida</taxon>
        <taxon>eudicotyledons</taxon>
        <taxon>Gunneridae</taxon>
        <taxon>Pentapetalae</taxon>
        <taxon>asterids</taxon>
        <taxon>lamiids</taxon>
        <taxon>Solanales</taxon>
        <taxon>Solanaceae</taxon>
        <taxon>Solanoideae</taxon>
        <taxon>Solaneae</taxon>
        <taxon>Solanum</taxon>
    </lineage>
</organism>